<organism evidence="5 6">
    <name type="scientific">Rhodohalobacter barkolensis</name>
    <dbReference type="NCBI Taxonomy" id="2053187"/>
    <lineage>
        <taxon>Bacteria</taxon>
        <taxon>Pseudomonadati</taxon>
        <taxon>Balneolota</taxon>
        <taxon>Balneolia</taxon>
        <taxon>Balneolales</taxon>
        <taxon>Balneolaceae</taxon>
        <taxon>Rhodohalobacter</taxon>
    </lineage>
</organism>
<evidence type="ECO:0000256" key="3">
    <source>
        <dbReference type="ARBA" id="ARBA00023237"/>
    </source>
</evidence>
<reference evidence="5 6" key="1">
    <citation type="submission" date="2017-11" db="EMBL/GenBank/DDBJ databases">
        <title>Rhodohalobacter 15182 sp. nov., isolated from a salt lake.</title>
        <authorList>
            <person name="Han S."/>
        </authorList>
    </citation>
    <scope>NUCLEOTIDE SEQUENCE [LARGE SCALE GENOMIC DNA]</scope>
    <source>
        <strain evidence="5 6">15182</strain>
    </source>
</reference>
<gene>
    <name evidence="5" type="ORF">CWD77_00500</name>
</gene>
<dbReference type="Pfam" id="PF13715">
    <property type="entry name" value="CarbopepD_reg_2"/>
    <property type="match status" value="1"/>
</dbReference>
<accession>A0A2N0VIH2</accession>
<keyword evidence="2" id="KW-0472">Membrane</keyword>
<evidence type="ECO:0000313" key="6">
    <source>
        <dbReference type="Proteomes" id="UP000233398"/>
    </source>
</evidence>
<protein>
    <submittedName>
        <fullName evidence="5">Uncharacterized protein</fullName>
    </submittedName>
</protein>
<keyword evidence="3" id="KW-0998">Cell outer membrane</keyword>
<sequence>MNSVGRCFFIAVFLLMIQSEFAKASDFSFSNTPLKKVIQTVQNETGYFFLYRESLIADVTVTLESDVESIFEDLNSALARTEISLLTDHDRKQVLITQRDNFDRNRTLNVLISGQVLDHNTGERLPFATLTWDESGDRKGAATNASGRFSITRQLATESVQLTFSYIGYQQKTVELDISASNQIRDLSIRLEPEPVRGNEIIISGSMSYNPSDSLTSRLMDAARFSPMGEANSIRALQSHPSVSAGTAFNNGINVRGSTPDGFMVQLDGLSIFNQSHLFGLLDSFNPDAIQNSGYYYGVAPAQMDSPTGGALNLITRTGSMNEFNGNVGLSNTSLNGTFEGPLGKRSSWLLSGRVSLIDQLNWFNNSKMIQWGLDINRPRRVTGNFQDFTDLVLVPGQSDAFFADLHTKIYVENKDASRWIFSGYFGGDYTNQLADRRTRTAESGSEFTFQPVETTNEWGNLSFSVQFEKELRNRYYSSTQAGFSSYRTDFEKEDFVYARLNSTDESENVSVFTYPFRNRSAMNEFKFNQELEFNTTNFSATGGAGWKYYLSEYSEFSFDRPSYFQNVGSHMVQAYLQNKWEPLGFLEIHAGLRSTYYTLNSEFYFSPRGEVVIKPLNGLRIKGGYSINQQFLHRITIENSATSDVWILTPENQKPAEAEQFTIGLQILPSNHFLLQIEAYQKEYKNLRSHELNTQSLANTFSGTPWFYQNSGTASGIEILLRNYFGRFVISQTYTLSEMTFSNPFLLNGEEFYADWDRRHSYNAILETNIGKGIDFYLSWLMMSGAPNRLNIFQTDPVERLDAYRRLDATLSFSHQFRNQNSLEATFSIFNVLDQENVWYRNYAFSFDETRSIPRLTPVPVDVLDLGFHPSFSVKYSF</sequence>
<evidence type="ECO:0000256" key="1">
    <source>
        <dbReference type="ARBA" id="ARBA00004442"/>
    </source>
</evidence>
<comment type="caution">
    <text evidence="5">The sequence shown here is derived from an EMBL/GenBank/DDBJ whole genome shotgun (WGS) entry which is preliminary data.</text>
</comment>
<dbReference type="AlphaFoldDB" id="A0A2N0VIH2"/>
<dbReference type="Proteomes" id="UP000233398">
    <property type="component" value="Unassembled WGS sequence"/>
</dbReference>
<feature type="chain" id="PRO_5014618637" evidence="4">
    <location>
        <begin position="25"/>
        <end position="879"/>
    </location>
</feature>
<dbReference type="EMBL" id="PISP01000001">
    <property type="protein sequence ID" value="PKD43991.1"/>
    <property type="molecule type" value="Genomic_DNA"/>
</dbReference>
<dbReference type="OrthoDB" id="9803050at2"/>
<keyword evidence="4" id="KW-0732">Signal</keyword>
<name>A0A2N0VIH2_9BACT</name>
<dbReference type="Gene3D" id="2.60.40.1120">
    <property type="entry name" value="Carboxypeptidase-like, regulatory domain"/>
    <property type="match status" value="1"/>
</dbReference>
<keyword evidence="6" id="KW-1185">Reference proteome</keyword>
<dbReference type="SUPFAM" id="SSF56935">
    <property type="entry name" value="Porins"/>
    <property type="match status" value="1"/>
</dbReference>
<feature type="signal peptide" evidence="4">
    <location>
        <begin position="1"/>
        <end position="24"/>
    </location>
</feature>
<dbReference type="InterPro" id="IPR036942">
    <property type="entry name" value="Beta-barrel_TonB_sf"/>
</dbReference>
<dbReference type="InterPro" id="IPR008969">
    <property type="entry name" value="CarboxyPept-like_regulatory"/>
</dbReference>
<proteinExistence type="predicted"/>
<evidence type="ECO:0000313" key="5">
    <source>
        <dbReference type="EMBL" id="PKD43991.1"/>
    </source>
</evidence>
<dbReference type="GO" id="GO:0009279">
    <property type="term" value="C:cell outer membrane"/>
    <property type="evidence" value="ECO:0007669"/>
    <property type="project" value="UniProtKB-SubCell"/>
</dbReference>
<evidence type="ECO:0000256" key="2">
    <source>
        <dbReference type="ARBA" id="ARBA00023136"/>
    </source>
</evidence>
<evidence type="ECO:0000256" key="4">
    <source>
        <dbReference type="SAM" id="SignalP"/>
    </source>
</evidence>
<dbReference type="SUPFAM" id="SSF49464">
    <property type="entry name" value="Carboxypeptidase regulatory domain-like"/>
    <property type="match status" value="1"/>
</dbReference>
<comment type="subcellular location">
    <subcellularLocation>
        <location evidence="1">Cell outer membrane</location>
    </subcellularLocation>
</comment>
<dbReference type="Gene3D" id="2.40.170.20">
    <property type="entry name" value="TonB-dependent receptor, beta-barrel domain"/>
    <property type="match status" value="1"/>
</dbReference>